<dbReference type="PhylomeDB" id="B4GJ68"/>
<feature type="repeat" description="RCC1" evidence="3">
    <location>
        <begin position="298"/>
        <end position="345"/>
    </location>
</feature>
<keyword evidence="2" id="KW-0677">Repeat</keyword>
<dbReference type="STRING" id="7234.B4GJ68"/>
<gene>
    <name evidence="5" type="primary">Dper\GL26225</name>
    <name evidence="5" type="ORF">Dper_GL26225</name>
</gene>
<feature type="repeat" description="RCC1" evidence="3">
    <location>
        <begin position="114"/>
        <end position="158"/>
    </location>
</feature>
<dbReference type="SUPFAM" id="SSF50985">
    <property type="entry name" value="RCC1/BLIP-II"/>
    <property type="match status" value="1"/>
</dbReference>
<dbReference type="OMA" id="GTECCSI"/>
<proteinExistence type="predicted"/>
<evidence type="ECO:0000313" key="5">
    <source>
        <dbReference type="EMBL" id="EDW37382.1"/>
    </source>
</evidence>
<dbReference type="PRINTS" id="PR00633">
    <property type="entry name" value="RCCNDNSATION"/>
</dbReference>
<dbReference type="PANTHER" id="PTHR45982">
    <property type="entry name" value="REGULATOR OF CHROMOSOME CONDENSATION"/>
    <property type="match status" value="1"/>
</dbReference>
<dbReference type="EMBL" id="CH479184">
    <property type="protein sequence ID" value="EDW37382.1"/>
    <property type="molecule type" value="Genomic_DNA"/>
</dbReference>
<dbReference type="OrthoDB" id="61110at2759"/>
<organism evidence="6">
    <name type="scientific">Drosophila persimilis</name>
    <name type="common">Fruit fly</name>
    <dbReference type="NCBI Taxonomy" id="7234"/>
    <lineage>
        <taxon>Eukaryota</taxon>
        <taxon>Metazoa</taxon>
        <taxon>Ecdysozoa</taxon>
        <taxon>Arthropoda</taxon>
        <taxon>Hexapoda</taxon>
        <taxon>Insecta</taxon>
        <taxon>Pterygota</taxon>
        <taxon>Neoptera</taxon>
        <taxon>Endopterygota</taxon>
        <taxon>Diptera</taxon>
        <taxon>Brachycera</taxon>
        <taxon>Muscomorpha</taxon>
        <taxon>Ephydroidea</taxon>
        <taxon>Drosophilidae</taxon>
        <taxon>Drosophila</taxon>
        <taxon>Sophophora</taxon>
    </lineage>
</organism>
<reference evidence="5 6" key="1">
    <citation type="journal article" date="2007" name="Nature">
        <title>Evolution of genes and genomes on the Drosophila phylogeny.</title>
        <authorList>
            <consortium name="Drosophila 12 Genomes Consortium"/>
            <person name="Clark A.G."/>
            <person name="Eisen M.B."/>
            <person name="Smith D.R."/>
            <person name="Bergman C.M."/>
            <person name="Oliver B."/>
            <person name="Markow T.A."/>
            <person name="Kaufman T.C."/>
            <person name="Kellis M."/>
            <person name="Gelbart W."/>
            <person name="Iyer V.N."/>
            <person name="Pollard D.A."/>
            <person name="Sackton T.B."/>
            <person name="Larracuente A.M."/>
            <person name="Singh N.D."/>
            <person name="Abad J.P."/>
            <person name="Abt D.N."/>
            <person name="Adryan B."/>
            <person name="Aguade M."/>
            <person name="Akashi H."/>
            <person name="Anderson W.W."/>
            <person name="Aquadro C.F."/>
            <person name="Ardell D.H."/>
            <person name="Arguello R."/>
            <person name="Artieri C.G."/>
            <person name="Barbash D.A."/>
            <person name="Barker D."/>
            <person name="Barsanti P."/>
            <person name="Batterham P."/>
            <person name="Batzoglou S."/>
            <person name="Begun D."/>
            <person name="Bhutkar A."/>
            <person name="Blanco E."/>
            <person name="Bosak S.A."/>
            <person name="Bradley R.K."/>
            <person name="Brand A.D."/>
            <person name="Brent M.R."/>
            <person name="Brooks A.N."/>
            <person name="Brown R.H."/>
            <person name="Butlin R.K."/>
            <person name="Caggese C."/>
            <person name="Calvi B.R."/>
            <person name="Bernardo de Carvalho A."/>
            <person name="Caspi A."/>
            <person name="Castrezana S."/>
            <person name="Celniker S.E."/>
            <person name="Chang J.L."/>
            <person name="Chapple C."/>
            <person name="Chatterji S."/>
            <person name="Chinwalla A."/>
            <person name="Civetta A."/>
            <person name="Clifton S.W."/>
            <person name="Comeron J.M."/>
            <person name="Costello J.C."/>
            <person name="Coyne J.A."/>
            <person name="Daub J."/>
            <person name="David R.G."/>
            <person name="Delcher A.L."/>
            <person name="Delehaunty K."/>
            <person name="Do C.B."/>
            <person name="Ebling H."/>
            <person name="Edwards K."/>
            <person name="Eickbush T."/>
            <person name="Evans J.D."/>
            <person name="Filipski A."/>
            <person name="Findeiss S."/>
            <person name="Freyhult E."/>
            <person name="Fulton L."/>
            <person name="Fulton R."/>
            <person name="Garcia A.C."/>
            <person name="Gardiner A."/>
            <person name="Garfield D.A."/>
            <person name="Garvin B.E."/>
            <person name="Gibson G."/>
            <person name="Gilbert D."/>
            <person name="Gnerre S."/>
            <person name="Godfrey J."/>
            <person name="Good R."/>
            <person name="Gotea V."/>
            <person name="Gravely B."/>
            <person name="Greenberg A.J."/>
            <person name="Griffiths-Jones S."/>
            <person name="Gross S."/>
            <person name="Guigo R."/>
            <person name="Gustafson E.A."/>
            <person name="Haerty W."/>
            <person name="Hahn M.W."/>
            <person name="Halligan D.L."/>
            <person name="Halpern A.L."/>
            <person name="Halter G.M."/>
            <person name="Han M.V."/>
            <person name="Heger A."/>
            <person name="Hillier L."/>
            <person name="Hinrichs A.S."/>
            <person name="Holmes I."/>
            <person name="Hoskins R.A."/>
            <person name="Hubisz M.J."/>
            <person name="Hultmark D."/>
            <person name="Huntley M.A."/>
            <person name="Jaffe D.B."/>
            <person name="Jagadeeshan S."/>
            <person name="Jeck W.R."/>
            <person name="Johnson J."/>
            <person name="Jones C.D."/>
            <person name="Jordan W.C."/>
            <person name="Karpen G.H."/>
            <person name="Kataoka E."/>
            <person name="Keightley P.D."/>
            <person name="Kheradpour P."/>
            <person name="Kirkness E.F."/>
            <person name="Koerich L.B."/>
            <person name="Kristiansen K."/>
            <person name="Kudrna D."/>
            <person name="Kulathinal R.J."/>
            <person name="Kumar S."/>
            <person name="Kwok R."/>
            <person name="Lander E."/>
            <person name="Langley C.H."/>
            <person name="Lapoint R."/>
            <person name="Lazzaro B.P."/>
            <person name="Lee S.J."/>
            <person name="Levesque L."/>
            <person name="Li R."/>
            <person name="Lin C.F."/>
            <person name="Lin M.F."/>
            <person name="Lindblad-Toh K."/>
            <person name="Llopart A."/>
            <person name="Long M."/>
            <person name="Low L."/>
            <person name="Lozovsky E."/>
            <person name="Lu J."/>
            <person name="Luo M."/>
            <person name="Machado C.A."/>
            <person name="Makalowski W."/>
            <person name="Marzo M."/>
            <person name="Matsuda M."/>
            <person name="Matzkin L."/>
            <person name="McAllister B."/>
            <person name="McBride C.S."/>
            <person name="McKernan B."/>
            <person name="McKernan K."/>
            <person name="Mendez-Lago M."/>
            <person name="Minx P."/>
            <person name="Mollenhauer M.U."/>
            <person name="Montooth K."/>
            <person name="Mount S.M."/>
            <person name="Mu X."/>
            <person name="Myers E."/>
            <person name="Negre B."/>
            <person name="Newfeld S."/>
            <person name="Nielsen R."/>
            <person name="Noor M.A."/>
            <person name="O'Grady P."/>
            <person name="Pachter L."/>
            <person name="Papaceit M."/>
            <person name="Parisi M.J."/>
            <person name="Parisi M."/>
            <person name="Parts L."/>
            <person name="Pedersen J.S."/>
            <person name="Pesole G."/>
            <person name="Phillippy A.M."/>
            <person name="Ponting C.P."/>
            <person name="Pop M."/>
            <person name="Porcelli D."/>
            <person name="Powell J.R."/>
            <person name="Prohaska S."/>
            <person name="Pruitt K."/>
            <person name="Puig M."/>
            <person name="Quesneville H."/>
            <person name="Ram K.R."/>
            <person name="Rand D."/>
            <person name="Rasmussen M.D."/>
            <person name="Reed L.K."/>
            <person name="Reenan R."/>
            <person name="Reily A."/>
            <person name="Remington K.A."/>
            <person name="Rieger T.T."/>
            <person name="Ritchie M.G."/>
            <person name="Robin C."/>
            <person name="Rogers Y.H."/>
            <person name="Rohde C."/>
            <person name="Rozas J."/>
            <person name="Rubenfield M.J."/>
            <person name="Ruiz A."/>
            <person name="Russo S."/>
            <person name="Salzberg S.L."/>
            <person name="Sanchez-Gracia A."/>
            <person name="Saranga D.J."/>
            <person name="Sato H."/>
            <person name="Schaeffer S.W."/>
            <person name="Schatz M.C."/>
            <person name="Schlenke T."/>
            <person name="Schwartz R."/>
            <person name="Segarra C."/>
            <person name="Singh R.S."/>
            <person name="Sirot L."/>
            <person name="Sirota M."/>
            <person name="Sisneros N.B."/>
            <person name="Smith C.D."/>
            <person name="Smith T.F."/>
            <person name="Spieth J."/>
            <person name="Stage D.E."/>
            <person name="Stark A."/>
            <person name="Stephan W."/>
            <person name="Strausberg R.L."/>
            <person name="Strempel S."/>
            <person name="Sturgill D."/>
            <person name="Sutton G."/>
            <person name="Sutton G.G."/>
            <person name="Tao W."/>
            <person name="Teichmann S."/>
            <person name="Tobari Y.N."/>
            <person name="Tomimura Y."/>
            <person name="Tsolas J.M."/>
            <person name="Valente V.L."/>
            <person name="Venter E."/>
            <person name="Venter J.C."/>
            <person name="Vicario S."/>
            <person name="Vieira F.G."/>
            <person name="Vilella A.J."/>
            <person name="Villasante A."/>
            <person name="Walenz B."/>
            <person name="Wang J."/>
            <person name="Wasserman M."/>
            <person name="Watts T."/>
            <person name="Wilson D."/>
            <person name="Wilson R.K."/>
            <person name="Wing R.A."/>
            <person name="Wolfner M.F."/>
            <person name="Wong A."/>
            <person name="Wong G.K."/>
            <person name="Wu C.I."/>
            <person name="Wu G."/>
            <person name="Yamamoto D."/>
            <person name="Yang H.P."/>
            <person name="Yang S.P."/>
            <person name="Yorke J.A."/>
            <person name="Yoshida K."/>
            <person name="Zdobnov E."/>
            <person name="Zhang P."/>
            <person name="Zhang Y."/>
            <person name="Zimin A.V."/>
            <person name="Baldwin J."/>
            <person name="Abdouelleil A."/>
            <person name="Abdulkadir J."/>
            <person name="Abebe A."/>
            <person name="Abera B."/>
            <person name="Abreu J."/>
            <person name="Acer S.C."/>
            <person name="Aftuck L."/>
            <person name="Alexander A."/>
            <person name="An P."/>
            <person name="Anderson E."/>
            <person name="Anderson S."/>
            <person name="Arachi H."/>
            <person name="Azer M."/>
            <person name="Bachantsang P."/>
            <person name="Barry A."/>
            <person name="Bayul T."/>
            <person name="Berlin A."/>
            <person name="Bessette D."/>
            <person name="Bloom T."/>
            <person name="Blye J."/>
            <person name="Boguslavskiy L."/>
            <person name="Bonnet C."/>
            <person name="Boukhgalter B."/>
            <person name="Bourzgui I."/>
            <person name="Brown A."/>
            <person name="Cahill P."/>
            <person name="Channer S."/>
            <person name="Cheshatsang Y."/>
            <person name="Chuda L."/>
            <person name="Citroen M."/>
            <person name="Collymore A."/>
            <person name="Cooke P."/>
            <person name="Costello M."/>
            <person name="D'Aco K."/>
            <person name="Daza R."/>
            <person name="De Haan G."/>
            <person name="DeGray S."/>
            <person name="DeMaso C."/>
            <person name="Dhargay N."/>
            <person name="Dooley K."/>
            <person name="Dooley E."/>
            <person name="Doricent M."/>
            <person name="Dorje P."/>
            <person name="Dorjee K."/>
            <person name="Dupes A."/>
            <person name="Elong R."/>
            <person name="Falk J."/>
            <person name="Farina A."/>
            <person name="Faro S."/>
            <person name="Ferguson D."/>
            <person name="Fisher S."/>
            <person name="Foley C.D."/>
            <person name="Franke A."/>
            <person name="Friedrich D."/>
            <person name="Gadbois L."/>
            <person name="Gearin G."/>
            <person name="Gearin C.R."/>
            <person name="Giannoukos G."/>
            <person name="Goode T."/>
            <person name="Graham J."/>
            <person name="Grandbois E."/>
            <person name="Grewal S."/>
            <person name="Gyaltsen K."/>
            <person name="Hafez N."/>
            <person name="Hagos B."/>
            <person name="Hall J."/>
            <person name="Henson C."/>
            <person name="Hollinger A."/>
            <person name="Honan T."/>
            <person name="Huard M.D."/>
            <person name="Hughes L."/>
            <person name="Hurhula B."/>
            <person name="Husby M.E."/>
            <person name="Kamat A."/>
            <person name="Kanga B."/>
            <person name="Kashin S."/>
            <person name="Khazanovich D."/>
            <person name="Kisner P."/>
            <person name="Lance K."/>
            <person name="Lara M."/>
            <person name="Lee W."/>
            <person name="Lennon N."/>
            <person name="Letendre F."/>
            <person name="LeVine R."/>
            <person name="Lipovsky A."/>
            <person name="Liu X."/>
            <person name="Liu J."/>
            <person name="Liu S."/>
            <person name="Lokyitsang T."/>
            <person name="Lokyitsang Y."/>
            <person name="Lubonja R."/>
            <person name="Lui A."/>
            <person name="MacDonald P."/>
            <person name="Magnisalis V."/>
            <person name="Maru K."/>
            <person name="Matthews C."/>
            <person name="McCusker W."/>
            <person name="McDonough S."/>
            <person name="Mehta T."/>
            <person name="Meldrim J."/>
            <person name="Meneus L."/>
            <person name="Mihai O."/>
            <person name="Mihalev A."/>
            <person name="Mihova T."/>
            <person name="Mittelman R."/>
            <person name="Mlenga V."/>
            <person name="Montmayeur A."/>
            <person name="Mulrain L."/>
            <person name="Navidi A."/>
            <person name="Naylor J."/>
            <person name="Negash T."/>
            <person name="Nguyen T."/>
            <person name="Nguyen N."/>
            <person name="Nicol R."/>
            <person name="Norbu C."/>
            <person name="Norbu N."/>
            <person name="Novod N."/>
            <person name="O'Neill B."/>
            <person name="Osman S."/>
            <person name="Markiewicz E."/>
            <person name="Oyono O.L."/>
            <person name="Patti C."/>
            <person name="Phunkhang P."/>
            <person name="Pierre F."/>
            <person name="Priest M."/>
            <person name="Raghuraman S."/>
            <person name="Rege F."/>
            <person name="Reyes R."/>
            <person name="Rise C."/>
            <person name="Rogov P."/>
            <person name="Ross K."/>
            <person name="Ryan E."/>
            <person name="Settipalli S."/>
            <person name="Shea T."/>
            <person name="Sherpa N."/>
            <person name="Shi L."/>
            <person name="Shih D."/>
            <person name="Sparrow T."/>
            <person name="Spaulding J."/>
            <person name="Stalker J."/>
            <person name="Stange-Thomann N."/>
            <person name="Stavropoulos S."/>
            <person name="Stone C."/>
            <person name="Strader C."/>
            <person name="Tesfaye S."/>
            <person name="Thomson T."/>
            <person name="Thoulutsang Y."/>
            <person name="Thoulutsang D."/>
            <person name="Topham K."/>
            <person name="Topping I."/>
            <person name="Tsamla T."/>
            <person name="Vassiliev H."/>
            <person name="Vo A."/>
            <person name="Wangchuk T."/>
            <person name="Wangdi T."/>
            <person name="Weiand M."/>
            <person name="Wilkinson J."/>
            <person name="Wilson A."/>
            <person name="Yadav S."/>
            <person name="Young G."/>
            <person name="Yu Q."/>
            <person name="Zembek L."/>
            <person name="Zhong D."/>
            <person name="Zimmer A."/>
            <person name="Zwirko Z."/>
            <person name="Jaffe D.B."/>
            <person name="Alvarez P."/>
            <person name="Brockman W."/>
            <person name="Butler J."/>
            <person name="Chin C."/>
            <person name="Gnerre S."/>
            <person name="Grabherr M."/>
            <person name="Kleber M."/>
            <person name="Mauceli E."/>
            <person name="MacCallum I."/>
        </authorList>
    </citation>
    <scope>NUCLEOTIDE SEQUENCE [LARGE SCALE GENOMIC DNA]</scope>
    <source>
        <strain evidence="6">MSH-3 / Tucson 14011-0111.49</strain>
    </source>
</reference>
<dbReference type="AlphaFoldDB" id="B4GJ68"/>
<dbReference type="Pfam" id="PF25390">
    <property type="entry name" value="WD40_RLD"/>
    <property type="match status" value="1"/>
</dbReference>
<evidence type="ECO:0000313" key="6">
    <source>
        <dbReference type="Proteomes" id="UP000008744"/>
    </source>
</evidence>
<dbReference type="Gene3D" id="2.130.10.30">
    <property type="entry name" value="Regulator of chromosome condensation 1/beta-lactamase-inhibitor protein II"/>
    <property type="match status" value="1"/>
</dbReference>
<feature type="domain" description="RCC1-like" evidence="4">
    <location>
        <begin position="41"/>
        <end position="340"/>
    </location>
</feature>
<dbReference type="InterPro" id="IPR000408">
    <property type="entry name" value="Reg_chr_condens"/>
</dbReference>
<evidence type="ECO:0000256" key="3">
    <source>
        <dbReference type="PROSITE-ProRule" id="PRU00235"/>
    </source>
</evidence>
<dbReference type="InterPro" id="IPR051553">
    <property type="entry name" value="Ran_GTPase-activating"/>
</dbReference>
<keyword evidence="6" id="KW-1185">Reference proteome</keyword>
<dbReference type="KEGG" id="dpe:6593294"/>
<keyword evidence="1" id="KW-0344">Guanine-nucleotide releasing factor</keyword>
<name>B4GJ68_DROPE</name>
<dbReference type="HOGENOM" id="CLU_005210_6_2_1"/>
<sequence length="361" mass="38913">MSKRRVSMRDFCLELPKRRQSIGSVLACDTSDRLTEIQNIPDPVDVCAGGQHSLVLTQSGDVYSFGCNGEGALGRSTSSSEPGSESLPALVDLPGKALCITAGGSHSACLLANGSVYAWGSFRLTIDGIALKPTQILAGTECCSIASGRNHLVVLSTRGKVYTMGCAEHRQLRSIPERSVLRPNQINIRSANPFNAIWATNTCCFLRESQTETIWAADLNNCQHFAPIKTTLKDVTQIAGGDQHTLMLQGNRLFSVVGLGESGTEIVSQLAPVRNLECSNIVSVACGDVWSYAITEDGLLYSWGTDSSKAGKDDKPTRVISRNTANKKILLVSATARHALFLAQFNPYVFNSLKDNLLTFP</sequence>
<dbReference type="Proteomes" id="UP000008744">
    <property type="component" value="Unassembled WGS sequence"/>
</dbReference>
<dbReference type="GO" id="GO:0005085">
    <property type="term" value="F:guanyl-nucleotide exchange factor activity"/>
    <property type="evidence" value="ECO:0007669"/>
    <property type="project" value="TreeGrafter"/>
</dbReference>
<dbReference type="PROSITE" id="PS50012">
    <property type="entry name" value="RCC1_3"/>
    <property type="match status" value="3"/>
</dbReference>
<dbReference type="PANTHER" id="PTHR45982:SF1">
    <property type="entry name" value="REGULATOR OF CHROMOSOME CONDENSATION"/>
    <property type="match status" value="1"/>
</dbReference>
<dbReference type="eggNOG" id="KOG1426">
    <property type="taxonomic scope" value="Eukaryota"/>
</dbReference>
<evidence type="ECO:0000259" key="4">
    <source>
        <dbReference type="Pfam" id="PF25390"/>
    </source>
</evidence>
<dbReference type="GO" id="GO:0005737">
    <property type="term" value="C:cytoplasm"/>
    <property type="evidence" value="ECO:0007669"/>
    <property type="project" value="TreeGrafter"/>
</dbReference>
<evidence type="ECO:0000256" key="2">
    <source>
        <dbReference type="ARBA" id="ARBA00022737"/>
    </source>
</evidence>
<dbReference type="SMR" id="B4GJ68"/>
<accession>B4GJ68</accession>
<feature type="repeat" description="RCC1" evidence="3">
    <location>
        <begin position="60"/>
        <end position="113"/>
    </location>
</feature>
<dbReference type="InterPro" id="IPR009091">
    <property type="entry name" value="RCC1/BLIP-II"/>
</dbReference>
<dbReference type="PROSITE" id="PS00626">
    <property type="entry name" value="RCC1_2"/>
    <property type="match status" value="3"/>
</dbReference>
<evidence type="ECO:0000256" key="1">
    <source>
        <dbReference type="ARBA" id="ARBA00022658"/>
    </source>
</evidence>
<dbReference type="InterPro" id="IPR058923">
    <property type="entry name" value="RCC1-like_dom"/>
</dbReference>
<protein>
    <submittedName>
        <fullName evidence="5">GL26225</fullName>
    </submittedName>
</protein>